<protein>
    <submittedName>
        <fullName evidence="1">Uncharacterized protein</fullName>
    </submittedName>
</protein>
<evidence type="ECO:0000313" key="2">
    <source>
        <dbReference type="Proteomes" id="UP000784294"/>
    </source>
</evidence>
<dbReference type="AlphaFoldDB" id="A0A3S5ASR5"/>
<comment type="caution">
    <text evidence="1">The sequence shown here is derived from an EMBL/GenBank/DDBJ whole genome shotgun (WGS) entry which is preliminary data.</text>
</comment>
<dbReference type="Proteomes" id="UP000784294">
    <property type="component" value="Unassembled WGS sequence"/>
</dbReference>
<reference evidence="1" key="1">
    <citation type="submission" date="2018-11" db="EMBL/GenBank/DDBJ databases">
        <authorList>
            <consortium name="Pathogen Informatics"/>
        </authorList>
    </citation>
    <scope>NUCLEOTIDE SEQUENCE</scope>
</reference>
<keyword evidence="2" id="KW-1185">Reference proteome</keyword>
<proteinExistence type="predicted"/>
<gene>
    <name evidence="1" type="ORF">PXEA_LOCUS30299</name>
</gene>
<evidence type="ECO:0000313" key="1">
    <source>
        <dbReference type="EMBL" id="VEL36859.1"/>
    </source>
</evidence>
<sequence>MAPNSASGHEVLVTYASLQAAIMMRLRAARFSFPSLPDPNLCDEIMSPIAIGKSLLDSSEDSVLTDDEDSNISTGVVGISNGNVKAMIQPNSSSKSETVTSSSSANFNWPTRKNDAIDSSKRAIITEQYCRLFNISLVSDWNMSLPPKCSTFCNAHPPHIQQPTSLLFLDSLGNFYGHTDLLFITVLGSSNF</sequence>
<name>A0A3S5ASR5_9PLAT</name>
<organism evidence="1 2">
    <name type="scientific">Protopolystoma xenopodis</name>
    <dbReference type="NCBI Taxonomy" id="117903"/>
    <lineage>
        <taxon>Eukaryota</taxon>
        <taxon>Metazoa</taxon>
        <taxon>Spiralia</taxon>
        <taxon>Lophotrochozoa</taxon>
        <taxon>Platyhelminthes</taxon>
        <taxon>Monogenea</taxon>
        <taxon>Polyopisthocotylea</taxon>
        <taxon>Polystomatidea</taxon>
        <taxon>Polystomatidae</taxon>
        <taxon>Protopolystoma</taxon>
    </lineage>
</organism>
<accession>A0A3S5ASR5</accession>
<dbReference type="EMBL" id="CAAALY010253375">
    <property type="protein sequence ID" value="VEL36859.1"/>
    <property type="molecule type" value="Genomic_DNA"/>
</dbReference>